<protein>
    <submittedName>
        <fullName evidence="2">Uncharacterized protein</fullName>
    </submittedName>
</protein>
<dbReference type="KEGG" id="dpp:DICPUDRAFT_150816"/>
<keyword evidence="3" id="KW-1185">Reference proteome</keyword>
<dbReference type="GeneID" id="10504203"/>
<reference evidence="3" key="1">
    <citation type="journal article" date="2011" name="Genome Biol.">
        <title>Comparative genomics of the social amoebae Dictyostelium discoideum and Dictyostelium purpureum.</title>
        <authorList>
            <consortium name="US DOE Joint Genome Institute (JGI-PGF)"/>
            <person name="Sucgang R."/>
            <person name="Kuo A."/>
            <person name="Tian X."/>
            <person name="Salerno W."/>
            <person name="Parikh A."/>
            <person name="Feasley C.L."/>
            <person name="Dalin E."/>
            <person name="Tu H."/>
            <person name="Huang E."/>
            <person name="Barry K."/>
            <person name="Lindquist E."/>
            <person name="Shapiro H."/>
            <person name="Bruce D."/>
            <person name="Schmutz J."/>
            <person name="Salamov A."/>
            <person name="Fey P."/>
            <person name="Gaudet P."/>
            <person name="Anjard C."/>
            <person name="Babu M.M."/>
            <person name="Basu S."/>
            <person name="Bushmanova Y."/>
            <person name="van der Wel H."/>
            <person name="Katoh-Kurasawa M."/>
            <person name="Dinh C."/>
            <person name="Coutinho P.M."/>
            <person name="Saito T."/>
            <person name="Elias M."/>
            <person name="Schaap P."/>
            <person name="Kay R.R."/>
            <person name="Henrissat B."/>
            <person name="Eichinger L."/>
            <person name="Rivero F."/>
            <person name="Putnam N.H."/>
            <person name="West C.M."/>
            <person name="Loomis W.F."/>
            <person name="Chisholm R.L."/>
            <person name="Shaulsky G."/>
            <person name="Strassmann J.E."/>
            <person name="Queller D.C."/>
            <person name="Kuspa A."/>
            <person name="Grigoriev I.V."/>
        </authorList>
    </citation>
    <scope>NUCLEOTIDE SEQUENCE [LARGE SCALE GENOMIC DNA]</scope>
    <source>
        <strain evidence="3">QSDP1</strain>
    </source>
</reference>
<dbReference type="RefSeq" id="XP_003286809.1">
    <property type="nucleotide sequence ID" value="XM_003286761.1"/>
</dbReference>
<organism evidence="2 3">
    <name type="scientific">Dictyostelium purpureum</name>
    <name type="common">Slime mold</name>
    <dbReference type="NCBI Taxonomy" id="5786"/>
    <lineage>
        <taxon>Eukaryota</taxon>
        <taxon>Amoebozoa</taxon>
        <taxon>Evosea</taxon>
        <taxon>Eumycetozoa</taxon>
        <taxon>Dictyostelia</taxon>
        <taxon>Dictyosteliales</taxon>
        <taxon>Dictyosteliaceae</taxon>
        <taxon>Dictyostelium</taxon>
    </lineage>
</organism>
<dbReference type="EMBL" id="GL871020">
    <property type="protein sequence ID" value="EGC36641.1"/>
    <property type="molecule type" value="Genomic_DNA"/>
</dbReference>
<evidence type="ECO:0000313" key="3">
    <source>
        <dbReference type="Proteomes" id="UP000001064"/>
    </source>
</evidence>
<name>F0ZHB7_DICPU</name>
<evidence type="ECO:0000313" key="2">
    <source>
        <dbReference type="EMBL" id="EGC36641.1"/>
    </source>
</evidence>
<dbReference type="InParanoid" id="F0ZHB7"/>
<proteinExistence type="predicted"/>
<sequence length="377" mass="43982">MMFRNNSNNKIIRSFKTLSTCALNRNTIRRFSTQPTEIEGESGNEIKGINSKTHPSLYYREKWDLHKENYSDLSNIDVSLTEDKVIEGKENEKKDLDKDEDEIDLREMEDLEYQTMLTELEDLILDTLPPLFPYIKYEIYDLHKADPEFWDIKRLSQAFKIHPGRIVAIIRFIEIEKMEKANGTYDEEMNVVLSDYGYDVGYRMDDSADDFCEDEHQKQSKDDPNYYSPIGHNAHTLNRAYKTSTTKSKSRNINGRPDPIHEIPTQIPESYPDKPLYFRGPTFVVPRKKNVVFVDTSRNAITKKVNPDPMVLIQGIDGSLRTPSSTEKASIMQKVRPQKVRRDYESILNTPIKYKLQQKIKPVVKETPSEELQEQQQ</sequence>
<accession>F0ZHB7</accession>
<dbReference type="VEuPathDB" id="AmoebaDB:DICPUDRAFT_150816"/>
<dbReference type="InterPro" id="IPR052851">
    <property type="entry name" value="GCD1_mitochondrial"/>
</dbReference>
<dbReference type="OrthoDB" id="20126at2759"/>
<gene>
    <name evidence="2" type="ORF">DICPUDRAFT_150816</name>
</gene>
<dbReference type="eggNOG" id="ENOG502RD8H">
    <property type="taxonomic scope" value="Eukaryota"/>
</dbReference>
<feature type="compositionally biased region" description="Polar residues" evidence="1">
    <location>
        <begin position="241"/>
        <end position="253"/>
    </location>
</feature>
<dbReference type="Proteomes" id="UP000001064">
    <property type="component" value="Unassembled WGS sequence"/>
</dbReference>
<dbReference type="AlphaFoldDB" id="F0ZHB7"/>
<feature type="region of interest" description="Disordered" evidence="1">
    <location>
        <begin position="241"/>
        <end position="262"/>
    </location>
</feature>
<dbReference type="PANTHER" id="PTHR35476:SF3">
    <property type="entry name" value="SMALL RIBOSOMAL SUBUNIT PROTEIN MS75"/>
    <property type="match status" value="1"/>
</dbReference>
<dbReference type="PANTHER" id="PTHR35476">
    <property type="entry name" value="MUCIN-LIKE PROTEIN"/>
    <property type="match status" value="1"/>
</dbReference>
<dbReference type="OMA" id="FCEDEHQ"/>
<evidence type="ECO:0000256" key="1">
    <source>
        <dbReference type="SAM" id="MobiDB-lite"/>
    </source>
</evidence>